<dbReference type="AlphaFoldDB" id="A0A4R4K4L7"/>
<dbReference type="OrthoDB" id="952405at2"/>
<comment type="caution">
    <text evidence="1">The sequence shown here is derived from an EMBL/GenBank/DDBJ whole genome shotgun (WGS) entry which is preliminary data.</text>
</comment>
<evidence type="ECO:0000313" key="1">
    <source>
        <dbReference type="EMBL" id="TDB62310.1"/>
    </source>
</evidence>
<dbReference type="Proteomes" id="UP000295706">
    <property type="component" value="Unassembled WGS sequence"/>
</dbReference>
<name>A0A4R4K4L7_9BACT</name>
<dbReference type="RefSeq" id="WP_132120311.1">
    <property type="nucleotide sequence ID" value="NZ_SMJU01000012.1"/>
</dbReference>
<dbReference type="InterPro" id="IPR058512">
    <property type="entry name" value="DUF8199"/>
</dbReference>
<dbReference type="InterPro" id="IPR058060">
    <property type="entry name" value="HYC_CC_PP"/>
</dbReference>
<reference evidence="1 2" key="1">
    <citation type="submission" date="2019-02" db="EMBL/GenBank/DDBJ databases">
        <title>Arundinibacter roseus gen. nov., sp. nov., a new member of the family Cytophagaceae.</title>
        <authorList>
            <person name="Szuroczki S."/>
            <person name="Khayer B."/>
            <person name="Sproer C."/>
            <person name="Toumi M."/>
            <person name="Szabo A."/>
            <person name="Felfoldi T."/>
            <person name="Schumann P."/>
            <person name="Toth E."/>
        </authorList>
    </citation>
    <scope>NUCLEOTIDE SEQUENCE [LARGE SCALE GENOMIC DNA]</scope>
    <source>
        <strain evidence="1 2">DMA-k-7a</strain>
    </source>
</reference>
<evidence type="ECO:0000313" key="2">
    <source>
        <dbReference type="Proteomes" id="UP000295706"/>
    </source>
</evidence>
<dbReference type="NCBIfam" id="NF047658">
    <property type="entry name" value="HYC_CC_PP"/>
    <property type="match status" value="1"/>
</dbReference>
<dbReference type="Pfam" id="PF26622">
    <property type="entry name" value="DUF8199"/>
    <property type="match status" value="1"/>
</dbReference>
<dbReference type="EMBL" id="SMJU01000012">
    <property type="protein sequence ID" value="TDB62310.1"/>
    <property type="molecule type" value="Genomic_DNA"/>
</dbReference>
<protein>
    <submittedName>
        <fullName evidence="1">Uncharacterized protein</fullName>
    </submittedName>
</protein>
<gene>
    <name evidence="1" type="ORF">EZE20_18175</name>
</gene>
<accession>A0A4R4K4L7</accession>
<proteinExistence type="predicted"/>
<keyword evidence="2" id="KW-1185">Reference proteome</keyword>
<organism evidence="1 2">
    <name type="scientific">Arundinibacter roseus</name>
    <dbReference type="NCBI Taxonomy" id="2070510"/>
    <lineage>
        <taxon>Bacteria</taxon>
        <taxon>Pseudomonadati</taxon>
        <taxon>Bacteroidota</taxon>
        <taxon>Cytophagia</taxon>
        <taxon>Cytophagales</taxon>
        <taxon>Spirosomataceae</taxon>
        <taxon>Arundinibacter</taxon>
    </lineage>
</organism>
<sequence length="151" mass="16307">MNKSKLHRMFTLLMAALVLLSSTGFGLVEHQCMMRGKSVQLVVSGEAKGCGACKKTTPLPAKETSHAVFKKKACCDEHQKHEKVEVVSSTTSGSSKFLKALPFSAVIPGFGFQAHLASGIATATSCFSSLRTFSSLYHGRTMLIFIDCFLI</sequence>